<dbReference type="Proteomes" id="UP001500909">
    <property type="component" value="Unassembled WGS sequence"/>
</dbReference>
<evidence type="ECO:0000256" key="1">
    <source>
        <dbReference type="ARBA" id="ARBA00005323"/>
    </source>
</evidence>
<evidence type="ECO:0000313" key="4">
    <source>
        <dbReference type="EMBL" id="GAA0487515.1"/>
    </source>
</evidence>
<comment type="caution">
    <text evidence="4">The sequence shown here is derived from an EMBL/GenBank/DDBJ whole genome shotgun (WGS) entry which is preliminary data.</text>
</comment>
<feature type="domain" description="D-serine dehydratase-like" evidence="3">
    <location>
        <begin position="319"/>
        <end position="417"/>
    </location>
</feature>
<evidence type="ECO:0000259" key="3">
    <source>
        <dbReference type="SMART" id="SM01119"/>
    </source>
</evidence>
<keyword evidence="2" id="KW-0456">Lyase</keyword>
<accession>A0ABN1B1U0</accession>
<dbReference type="CDD" id="cd06818">
    <property type="entry name" value="PLPDE_III_cryptic_DSD"/>
    <property type="match status" value="1"/>
</dbReference>
<dbReference type="PANTHER" id="PTHR28004">
    <property type="entry name" value="ZGC:162816-RELATED"/>
    <property type="match status" value="1"/>
</dbReference>
<evidence type="ECO:0000313" key="5">
    <source>
        <dbReference type="Proteomes" id="UP001500909"/>
    </source>
</evidence>
<evidence type="ECO:0000256" key="2">
    <source>
        <dbReference type="ARBA" id="ARBA00023239"/>
    </source>
</evidence>
<keyword evidence="5" id="KW-1185">Reference proteome</keyword>
<dbReference type="Gene3D" id="2.40.37.20">
    <property type="entry name" value="D-serine dehydratase-like domain"/>
    <property type="match status" value="1"/>
</dbReference>
<protein>
    <submittedName>
        <fullName evidence="4">Amino acid deaminase</fullName>
    </submittedName>
</protein>
<dbReference type="RefSeq" id="WP_346098513.1">
    <property type="nucleotide sequence ID" value="NZ_BAAABY010000045.1"/>
</dbReference>
<dbReference type="SMART" id="SM01119">
    <property type="entry name" value="D-ser_dehydrat"/>
    <property type="match status" value="1"/>
</dbReference>
<dbReference type="InterPro" id="IPR051466">
    <property type="entry name" value="D-amino_acid_metab_enzyme"/>
</dbReference>
<dbReference type="InterPro" id="IPR001608">
    <property type="entry name" value="Ala_racemase_N"/>
</dbReference>
<comment type="similarity">
    <text evidence="1">Belongs to the DSD1 family.</text>
</comment>
<dbReference type="Pfam" id="PF14031">
    <property type="entry name" value="D-ser_dehydrat"/>
    <property type="match status" value="1"/>
</dbReference>
<proteinExistence type="inferred from homology"/>
<name>A0ABN1B1U0_9ACTN</name>
<dbReference type="SUPFAM" id="SSF51419">
    <property type="entry name" value="PLP-binding barrel"/>
    <property type="match status" value="1"/>
</dbReference>
<dbReference type="PANTHER" id="PTHR28004:SF8">
    <property type="entry name" value="D-SERINE DEAMINASE"/>
    <property type="match status" value="1"/>
</dbReference>
<dbReference type="InterPro" id="IPR026956">
    <property type="entry name" value="D-ser_dehydrat-like_dom"/>
</dbReference>
<dbReference type="Pfam" id="PF01168">
    <property type="entry name" value="Ala_racemase_N"/>
    <property type="match status" value="1"/>
</dbReference>
<dbReference type="InterPro" id="IPR042208">
    <property type="entry name" value="D-ser_dehydrat-like_sf"/>
</dbReference>
<dbReference type="Gene3D" id="3.20.20.10">
    <property type="entry name" value="Alanine racemase"/>
    <property type="match status" value="1"/>
</dbReference>
<dbReference type="EMBL" id="BAAABY010000045">
    <property type="protein sequence ID" value="GAA0487515.1"/>
    <property type="molecule type" value="Genomic_DNA"/>
</dbReference>
<reference evidence="4 5" key="1">
    <citation type="journal article" date="2019" name="Int. J. Syst. Evol. Microbiol.">
        <title>The Global Catalogue of Microorganisms (GCM) 10K type strain sequencing project: providing services to taxonomists for standard genome sequencing and annotation.</title>
        <authorList>
            <consortium name="The Broad Institute Genomics Platform"/>
            <consortium name="The Broad Institute Genome Sequencing Center for Infectious Disease"/>
            <person name="Wu L."/>
            <person name="Ma J."/>
        </authorList>
    </citation>
    <scope>NUCLEOTIDE SEQUENCE [LARGE SCALE GENOMIC DNA]</scope>
    <source>
        <strain evidence="4 5">JCM 4805</strain>
    </source>
</reference>
<dbReference type="InterPro" id="IPR029066">
    <property type="entry name" value="PLP-binding_barrel"/>
</dbReference>
<sequence>MAADPRSDNAVGRLADERVDHRFKALPPDAEGLTVGDLAAQRRNLFTGGFTTPVLALSAESVEHNLALMETYSARHGLAFAPHGKTSMSPQLFERQLAHGAWGITAAVPHQARVYRAFGIRRIFLANELVDAAALRWLAGELDADPDFRFICYVDSLRGIELMDAALRGAGATRPVDVVIELGAGDAARTGVRDEATCLDLANAVAAADTLRLVGVAGYEGEVPDADSERVAAWLRRLVALLADFDKEGRFADLDEIVLSAGGSAWFDTVAEVFAEVPELSRPVLKLLRSGAYVSHDDGHYRHLTPFNRHPDEGALQPAFRLWAQVVSRPNGEQAFANAGKRDAAYDLDLPEAQVVRSGRDGSVRPAAGIAVTGLSDQHAWVRTAPGAELEVGDWIGMGLSHPCTSFDKWQLIPLVEADGTVSDFVRTFF</sequence>
<gene>
    <name evidence="4" type="ORF">GCM10010361_60490</name>
</gene>
<organism evidence="4 5">
    <name type="scientific">Streptomyces olivaceiscleroticus</name>
    <dbReference type="NCBI Taxonomy" id="68245"/>
    <lineage>
        <taxon>Bacteria</taxon>
        <taxon>Bacillati</taxon>
        <taxon>Actinomycetota</taxon>
        <taxon>Actinomycetes</taxon>
        <taxon>Kitasatosporales</taxon>
        <taxon>Streptomycetaceae</taxon>
        <taxon>Streptomyces</taxon>
    </lineage>
</organism>